<sequence length="149" mass="17087">MTTRHLQKLAVFTTLLTGAGVGTMYYLMQKNLTQPDCHRLALQKLKECPVAMETLGAPPLKVSRIRLTDRRLFIDQYTEQMMIPVRGSKARGFLCTFSVRDPITNRWSLRQAVLELWEGQTVDLFQTPEPAPAQIQTEDFQELDPGHWP</sequence>
<dbReference type="InParanoid" id="A0A6P7L631"/>
<protein>
    <submittedName>
        <fullName evidence="3">Cytochrome c oxidase assembly factor 1 homolog</fullName>
    </submittedName>
</protein>
<keyword evidence="1" id="KW-0472">Membrane</keyword>
<evidence type="ECO:0000256" key="1">
    <source>
        <dbReference type="SAM" id="Phobius"/>
    </source>
</evidence>
<dbReference type="RefSeq" id="XP_028988624.1">
    <property type="nucleotide sequence ID" value="XM_029132791.3"/>
</dbReference>
<dbReference type="OrthoDB" id="10037790at2759"/>
<evidence type="ECO:0000313" key="2">
    <source>
        <dbReference type="Proteomes" id="UP000515150"/>
    </source>
</evidence>
<dbReference type="KEGG" id="bspl:114845039"/>
<dbReference type="GO" id="GO:0033617">
    <property type="term" value="P:mitochondrial respiratory chain complex IV assembly"/>
    <property type="evidence" value="ECO:0007669"/>
    <property type="project" value="TreeGrafter"/>
</dbReference>
<reference evidence="3" key="1">
    <citation type="submission" date="2025-08" db="UniProtKB">
        <authorList>
            <consortium name="RefSeq"/>
        </authorList>
    </citation>
    <scope>IDENTIFICATION</scope>
</reference>
<dbReference type="Proteomes" id="UP000515150">
    <property type="component" value="Chromosome 17"/>
</dbReference>
<dbReference type="InterPro" id="IPR014807">
    <property type="entry name" value="Coa1"/>
</dbReference>
<dbReference type="PANTHER" id="PTHR47148:SF1">
    <property type="entry name" value="CYTOCHROME C OXIDASE ASSEMBLY FACTOR 1 HOMOLOG"/>
    <property type="match status" value="1"/>
</dbReference>
<proteinExistence type="predicted"/>
<dbReference type="GO" id="GO:0032981">
    <property type="term" value="P:mitochondrial respiratory chain complex I assembly"/>
    <property type="evidence" value="ECO:0007669"/>
    <property type="project" value="TreeGrafter"/>
</dbReference>
<dbReference type="PANTHER" id="PTHR47148">
    <property type="entry name" value="CYTOCHROME C OXIDASE ASSEMBLY FACTOR 1 HOMOLOG"/>
    <property type="match status" value="1"/>
</dbReference>
<feature type="transmembrane region" description="Helical" evidence="1">
    <location>
        <begin position="9"/>
        <end position="28"/>
    </location>
</feature>
<dbReference type="GeneID" id="114845039"/>
<dbReference type="AlphaFoldDB" id="A0A6P7L631"/>
<dbReference type="GO" id="GO:0005743">
    <property type="term" value="C:mitochondrial inner membrane"/>
    <property type="evidence" value="ECO:0007669"/>
    <property type="project" value="TreeGrafter"/>
</dbReference>
<keyword evidence="1" id="KW-1133">Transmembrane helix</keyword>
<evidence type="ECO:0000313" key="3">
    <source>
        <dbReference type="RefSeq" id="XP_028988624.1"/>
    </source>
</evidence>
<name>A0A6P7L631_BETSP</name>
<gene>
    <name evidence="3" type="primary">LOC114845039</name>
</gene>
<dbReference type="Pfam" id="PF08695">
    <property type="entry name" value="Coa1"/>
    <property type="match status" value="1"/>
</dbReference>
<accession>A0A6P7L631</accession>
<organism evidence="2 3">
    <name type="scientific">Betta splendens</name>
    <name type="common">Siamese fighting fish</name>
    <dbReference type="NCBI Taxonomy" id="158456"/>
    <lineage>
        <taxon>Eukaryota</taxon>
        <taxon>Metazoa</taxon>
        <taxon>Chordata</taxon>
        <taxon>Craniata</taxon>
        <taxon>Vertebrata</taxon>
        <taxon>Euteleostomi</taxon>
        <taxon>Actinopterygii</taxon>
        <taxon>Neopterygii</taxon>
        <taxon>Teleostei</taxon>
        <taxon>Neoteleostei</taxon>
        <taxon>Acanthomorphata</taxon>
        <taxon>Anabantaria</taxon>
        <taxon>Anabantiformes</taxon>
        <taxon>Anabantoidei</taxon>
        <taxon>Osphronemidae</taxon>
        <taxon>Betta</taxon>
    </lineage>
</organism>
<keyword evidence="2" id="KW-1185">Reference proteome</keyword>
<keyword evidence="1" id="KW-0812">Transmembrane</keyword>